<dbReference type="PDB" id="7SJE">
    <property type="method" value="X-ray"/>
    <property type="resolution" value="1.72 A"/>
    <property type="chains" value="A/B=2-138"/>
</dbReference>
<feature type="binding site" evidence="16 42">
    <location>
        <position position="90"/>
    </location>
    <ligand>
        <name>heme b</name>
        <dbReference type="ChEBI" id="CHEBI:60344"/>
        <label>2</label>
        <note>axial binding residue</note>
    </ligand>
    <ligandPart>
        <name>Fe</name>
        <dbReference type="ChEBI" id="CHEBI:18248"/>
    </ligandPart>
</feature>
<evidence type="ECO:0007829" key="9">
    <source>
        <dbReference type="PDB" id="5CHQ"/>
    </source>
</evidence>
<evidence type="ECO:0007829" key="22">
    <source>
        <dbReference type="PDB" id="6CKE"/>
    </source>
</evidence>
<dbReference type="PDB" id="8DOJ">
    <property type="method" value="X-ray"/>
    <property type="resolution" value="1.30 A"/>
    <property type="chains" value="A/B=2-138"/>
</dbReference>
<keyword evidence="4 8" id="KW-0408">Iron</keyword>
<evidence type="ECO:0007829" key="28">
    <source>
        <dbReference type="PDB" id="6VD3"/>
    </source>
</evidence>
<dbReference type="PDB" id="7LZO">
    <property type="method" value="X-ray"/>
    <property type="resolution" value="1.93 A"/>
    <property type="chains" value="A/B=2-138"/>
</dbReference>
<feature type="binding site" evidence="27 49">
    <location>
        <position position="90"/>
    </location>
    <ligand>
        <name>heme b</name>
        <dbReference type="ChEBI" id="CHEBI:60344"/>
        <label>3</label>
        <note>axial binding residue</note>
    </ligand>
    <ligandPart>
        <name>Fe</name>
        <dbReference type="ChEBI" id="CHEBI:18248"/>
    </ligandPart>
</feature>
<evidence type="ECO:0007829" key="27">
    <source>
        <dbReference type="PDB" id="6ONX"/>
    </source>
</evidence>
<evidence type="ECO:0007829" key="34">
    <source>
        <dbReference type="PDB" id="7ADQ"/>
    </source>
</evidence>
<evidence type="ECO:0000256" key="4">
    <source>
        <dbReference type="ARBA" id="ARBA00023004"/>
    </source>
</evidence>
<dbReference type="Pfam" id="PF00042">
    <property type="entry name" value="Globin"/>
    <property type="match status" value="1"/>
</dbReference>
<dbReference type="PDB" id="8VQT">
    <property type="method" value="X-ray"/>
    <property type="resolution" value="2.05 A"/>
    <property type="chains" value="A/B=2-138"/>
</dbReference>
<feature type="domain" description="Globin" evidence="6">
    <location>
        <begin position="1"/>
        <end position="137"/>
    </location>
</feature>
<feature type="binding site" evidence="10 11">
    <location>
        <position position="90"/>
    </location>
    <ligand>
        <name>heme b</name>
        <dbReference type="ChEBI" id="CHEBI:60344"/>
        <label>8</label>
        <note>axial binding residue</note>
    </ligand>
    <ligandPart>
        <name>Fe</name>
        <dbReference type="ChEBI" id="CHEBI:18248"/>
    </ligandPart>
</feature>
<dbReference type="PDB" id="8VQS">
    <property type="method" value="X-ray"/>
    <property type="resolution" value="2.00 A"/>
    <property type="chains" value="A/B=2-138"/>
</dbReference>
<dbReference type="PDB" id="5V5J">
    <property type="method" value="X-ray"/>
    <property type="resolution" value="1.81 A"/>
    <property type="chains" value="A/B=2-138"/>
</dbReference>
<reference evidence="7" key="1">
    <citation type="journal article" date="2001" name="Mar. Biotechnol.">
        <title>Amphitrite ornata, a marine worm, contains two dehaloperoxidase genes.</title>
        <authorList>
            <person name="Han K."/>
            <person name="Woodin S.A."/>
            <person name="Lincoln D.E."/>
            <person name="Fielman K.T."/>
            <person name="Ely B."/>
        </authorList>
    </citation>
    <scope>NUCLEOTIDE SEQUENCE</scope>
</reference>
<evidence type="ECO:0007829" key="13">
    <source>
        <dbReference type="PDB" id="5LKV"/>
    </source>
</evidence>
<reference evidence="45 46" key="20">
    <citation type="submission" date="2021-12" db="PDB data bank">
        <title>The Multifunctional Globin Dehaloperoxidase as a Biocatalyst in the Oxidation of Monoterpenes.</title>
        <authorList>
            <person name="Malewschik T."/>
            <person name="de Serrano V."/>
            <person name="Yun D."/>
            <person name="Ghiladi R.A."/>
        </authorList>
    </citation>
    <scope>X-RAY CRYSTALLOGRAPHY (1.66 ANGSTROMS) OF 2-138 IN COMPLEX WITH HEME B</scope>
</reference>
<dbReference type="PDB" id="7KCU">
    <property type="method" value="Other"/>
    <property type="resolution" value="2.20 A"/>
    <property type="chains" value="A/B=2-138"/>
</dbReference>
<evidence type="ECO:0007829" key="15">
    <source>
        <dbReference type="PDB" id="5V5J"/>
    </source>
</evidence>
<evidence type="ECO:0000259" key="6">
    <source>
        <dbReference type="PROSITE" id="PS01033"/>
    </source>
</evidence>
<dbReference type="PDBsum" id="6ONK"/>
<feature type="binding site" evidence="15">
    <location>
        <position position="56"/>
    </location>
    <ligand>
        <name>heme b</name>
        <dbReference type="ChEBI" id="CHEBI:60344"/>
        <label>6</label>
    </ligand>
</feature>
<dbReference type="PDB" id="8DOI">
    <property type="method" value="X-ray"/>
    <property type="resolution" value="1.93 A"/>
    <property type="chains" value="A/B=2-138"/>
</dbReference>
<dbReference type="PDB" id="5CHQ">
    <property type="method" value="X-ray"/>
    <property type="resolution" value="1.87 A"/>
    <property type="chains" value="A/B=2-138"/>
</dbReference>
<reference evidence="25 26" key="12">
    <citation type="journal article" date="2019" name="Arch. Biochem. Biophys.">
        <title>The multifunctional globin dehaloperoxidase strikes again: Simultaneous peroxidase and peroxygenase mechanisms in the oxidation of EPA pollutants.</title>
        <authorList>
            <person name="Malewschik T."/>
            <person name="de Serrano V."/>
            <person name="McGuire A.H."/>
            <person name="Ghiladi R.A."/>
        </authorList>
    </citation>
    <scope>X-RAY CRYSTALLOGRAPHY (1.42 ANGSTROMS) OF 2-138</scope>
</reference>
<feature type="binding site" evidence="41">
    <location>
        <position position="38"/>
    </location>
    <ligand>
        <name>heme b</name>
        <dbReference type="ChEBI" id="CHEBI:60344"/>
        <label>5</label>
    </ligand>
</feature>
<dbReference type="PDB" id="6CH6">
    <property type="method" value="X-ray"/>
    <property type="resolution" value="1.70 A"/>
    <property type="chains" value="A/B=2-138"/>
</dbReference>
<dbReference type="PDB" id="7LZK">
    <property type="method" value="X-ray"/>
    <property type="resolution" value="1.49 A"/>
    <property type="chains" value="A/B=2-138"/>
</dbReference>
<dbReference type="PDBsum" id="6CKE"/>
<dbReference type="PDB" id="6I7F">
    <property type="method" value="X-ray"/>
    <property type="resolution" value="1.85 A"/>
    <property type="chains" value="A/B=2-138"/>
</dbReference>
<dbReference type="AlphaFoldDB" id="Q9NAV7"/>
<dbReference type="PDB" id="7M0F">
    <property type="method" value="X-ray"/>
    <property type="resolution" value="1.48 A"/>
    <property type="chains" value="A/B=2-138"/>
</dbReference>
<dbReference type="PDB" id="7SJC">
    <property type="method" value="X-ray"/>
    <property type="resolution" value="1.70 A"/>
    <property type="chains" value="A/B=2-138"/>
</dbReference>
<reference evidence="51" key="24">
    <citation type="submission" date="2024-01" db="PDB data bank">
        <title>Crystal Structure of Dehaloperoxidase B in complex with substrate 1,4-cyclohexadiene.</title>
        <authorList>
            <person name="de Seerano V.S."/>
            <person name="Yun D."/>
            <person name="Ghiladi R.A."/>
        </authorList>
    </citation>
    <scope>X-RAY CRYSTALLOGRAPHY (1.75 ANGSTROMS) OF 2-138 IN COMPLEX WITH HEME B</scope>
</reference>
<feature type="binding site" evidence="32 33">
    <location>
        <position position="90"/>
    </location>
    <ligand>
        <name>heme b</name>
        <dbReference type="ChEBI" id="CHEBI:60344"/>
        <label>10</label>
        <note>axial binding residue</note>
    </ligand>
    <ligandPart>
        <name>Fe</name>
        <dbReference type="ChEBI" id="CHEBI:18248"/>
    </ligandPart>
</feature>
<dbReference type="PDB" id="6ONR">
    <property type="method" value="X-ray"/>
    <property type="resolution" value="1.35 A"/>
    <property type="chains" value="A/B=2-138"/>
</dbReference>
<dbReference type="PDBsum" id="5VTT"/>
<dbReference type="PDB" id="7KFM">
    <property type="method" value="X-ray"/>
    <property type="resolution" value="1.75 A"/>
    <property type="chains" value="A/B=2-138"/>
</dbReference>
<dbReference type="PDB" id="7ADX">
    <property type="method" value="X-ray"/>
    <property type="resolution" value="1.85 A"/>
    <property type="chains" value="A/B=1-138"/>
</dbReference>
<evidence type="ECO:0007829" key="11">
    <source>
        <dbReference type="PDB" id="5K1L"/>
    </source>
</evidence>
<keyword evidence="5" id="KW-0561">Oxygen transport</keyword>
<dbReference type="PDB" id="5K1L">
    <property type="method" value="X-ray"/>
    <property type="resolution" value="1.08 A"/>
    <property type="chains" value="A/B=2-138"/>
</dbReference>
<reference evidence="18 19" key="8">
    <citation type="submission" date="2017-05" db="PDB data bank">
        <title>Probing the Structure-Function Relationship of a Multifunctional Enzyme using Crystallographic Diffraction Methods.</title>
        <authorList>
            <person name="Carey L.M."/>
        </authorList>
    </citation>
    <scope>X-RAY CRYSTALLOGRAPHY (1.57 ANGSTROMS) OF 2-138 IN COMPLEX WITH HEME B</scope>
</reference>
<dbReference type="PDB" id="7SJD">
    <property type="method" value="X-ray"/>
    <property type="resolution" value="1.70 A"/>
    <property type="chains" value="A/B=2-138"/>
</dbReference>
<dbReference type="PDB" id="3IXF">
    <property type="method" value="X-ray"/>
    <property type="resolution" value="1.58 A"/>
    <property type="chains" value="A/B=2-138"/>
</dbReference>
<feature type="binding site" evidence="32 33">
    <location>
        <position position="59"/>
    </location>
    <ligand>
        <name>heme b</name>
        <dbReference type="ChEBI" id="CHEBI:60344"/>
        <label>10</label>
    </ligand>
</feature>
<feature type="binding site" evidence="37">
    <location>
        <position position="37"/>
    </location>
    <ligand>
        <name>heme b</name>
        <dbReference type="ChEBI" id="CHEBI:60344"/>
        <label>4</label>
    </ligand>
</feature>
<dbReference type="PDB" id="7M0H">
    <property type="method" value="X-ray"/>
    <property type="resolution" value="1.91 A"/>
    <property type="chains" value="A/B=2-138"/>
</dbReference>
<dbReference type="PDBsum" id="6OO6"/>
<dbReference type="PDB" id="6VD5">
    <property type="method" value="X-ray"/>
    <property type="resolution" value="1.64 A"/>
    <property type="chains" value="A/B=2-138"/>
</dbReference>
<feature type="binding site" evidence="31">
    <location>
        <position position="89"/>
    </location>
    <ligand>
        <name>heme b</name>
        <dbReference type="ChEBI" id="CHEBI:60344"/>
        <label>11</label>
    </ligand>
</feature>
<reference evidence="14" key="5">
    <citation type="submission" date="2016-07" db="PDB data bank">
        <title>Dehaloperoxidase B from Amphitrite ornata: benzotriazole complex.</title>
        <authorList>
            <person name="Chicano T.M."/>
            <person name="Hough M.A."/>
        </authorList>
    </citation>
    <scope>X-RAY CRYSTALLOGRAPHY (1.14 ANGSTROMS) OF 2-138 IN COMPLEX WITH HEME B</scope>
</reference>
<dbReference type="PROSITE" id="PS01033">
    <property type="entry name" value="GLOBIN"/>
    <property type="match status" value="1"/>
</dbReference>
<dbReference type="PDBsum" id="5V5Q"/>
<feature type="binding site" evidence="27 49">
    <location>
        <position position="56"/>
    </location>
    <ligand>
        <name>heme b</name>
        <dbReference type="ChEBI" id="CHEBI:60344"/>
        <label>3</label>
    </ligand>
</feature>
<dbReference type="PDB" id="5LLZ">
    <property type="method" value="X-ray"/>
    <property type="resolution" value="1.14 A"/>
    <property type="chains" value="A/B=2-138"/>
</dbReference>
<dbReference type="PDB" id="6OO6">
    <property type="method" value="X-ray"/>
    <property type="resolution" value="2.10 A"/>
    <property type="chains" value="A/B=2-138"/>
</dbReference>
<evidence type="ECO:0007829" key="37">
    <source>
        <dbReference type="PDB" id="7KFM"/>
    </source>
</evidence>
<dbReference type="PDBsum" id="5LKV"/>
<reference evidence="47 48" key="23">
    <citation type="journal article" date="2023" name="J. Inorg. Biochem.">
        <title>Oxidation of bisphenol A (BPA) and related compounds by the multifunctional catalytic globin dehaloperoxidase.</title>
        <authorList>
            <person name="Yun D."/>
            <person name="de Serrano V."/>
            <person name="Ghiladi R.A."/>
        </authorList>
    </citation>
    <scope>X-RAY CRYSTALLOGRAPHY (1.30 ANGSTROMS) OF 2-138 IN COMPLEX WITH HEME B</scope>
</reference>
<evidence type="ECO:0007829" key="44">
    <source>
        <dbReference type="PDB" id="7SJF"/>
    </source>
</evidence>
<evidence type="ECO:0007829" key="31">
    <source>
        <dbReference type="PDB" id="6VDY"/>
    </source>
</evidence>
<dbReference type="PDB" id="7M1I">
    <property type="method" value="X-ray"/>
    <property type="resolution" value="1.66 A"/>
    <property type="chains" value="A/B=2-138"/>
</dbReference>
<dbReference type="PDB" id="6CO5">
    <property type="method" value="X-ray"/>
    <property type="resolution" value="1.69 A"/>
    <property type="chains" value="A/B=2-138"/>
</dbReference>
<feature type="binding site" evidence="17">
    <location>
        <position position="56"/>
    </location>
    <ligand>
        <name>heme b</name>
        <dbReference type="ChEBI" id="CHEBI:60344"/>
        <label>1</label>
    </ligand>
</feature>
<dbReference type="GO" id="GO:0004601">
    <property type="term" value="F:peroxidase activity"/>
    <property type="evidence" value="ECO:0007669"/>
    <property type="project" value="UniProtKB-KW"/>
</dbReference>
<dbReference type="PDB" id="6VD3">
    <property type="method" value="X-ray"/>
    <property type="resolution" value="1.67 A"/>
    <property type="chains" value="A/B=2-138"/>
</dbReference>
<keyword evidence="7" id="KW-0560">Oxidoreductase</keyword>
<evidence type="ECO:0007829" key="17">
    <source>
        <dbReference type="PDB" id="5VLX"/>
    </source>
</evidence>
<evidence type="ECO:0000256" key="5">
    <source>
        <dbReference type="RuleBase" id="RU000356"/>
    </source>
</evidence>
<reference evidence="34 36" key="21">
    <citation type="journal article" date="2022" name="IUCrJ">
        <title>Complementarity of neutron, XFEL and synchrotron crystallography for defining the structures of metalloenzymes at room temperature.</title>
        <authorList>
            <person name="Moreno-Chicano T."/>
            <person name="Carey L.M."/>
            <person name="Axford D."/>
            <person name="Beale J.H."/>
            <person name="Doak R.B."/>
            <person name="Duyvesteyn H.M.E."/>
            <person name="Ebrahim A."/>
            <person name="Henning R.W."/>
            <person name="Monteiro D.C.F."/>
            <person name="Myles D.A."/>
            <person name="Owada S."/>
            <person name="Sherrell D.A."/>
            <person name="Straw M.L."/>
            <person name="Srajer V."/>
            <person name="Sugimoto H."/>
            <person name="Tono K."/>
            <person name="Tosha T."/>
            <person name="Tews I."/>
            <person name="Trebbin M."/>
            <person name="Strange R.W."/>
            <person name="Weiss K.L."/>
            <person name="Worrall J.A.R."/>
            <person name="Meilleur F."/>
            <person name="Owen R.L."/>
            <person name="Ghiladi R.A."/>
            <person name="Hough M.A."/>
        </authorList>
    </citation>
    <scope>X-RAY CRYSTALLOGRAPHY (2.01 ANGSTROMS)</scope>
</reference>
<evidence type="ECO:0000256" key="2">
    <source>
        <dbReference type="ARBA" id="ARBA00022617"/>
    </source>
</evidence>
<dbReference type="PDB" id="6CRE">
    <property type="method" value="X-ray"/>
    <property type="resolution" value="1.58 A"/>
    <property type="chains" value="A/B=2-138"/>
</dbReference>
<dbReference type="Gene3D" id="1.10.490.10">
    <property type="entry name" value="Globins"/>
    <property type="match status" value="1"/>
</dbReference>
<evidence type="ECO:0007829" key="36">
    <source>
        <dbReference type="PDB" id="7JOR"/>
    </source>
</evidence>
<evidence type="ECO:0000256" key="1">
    <source>
        <dbReference type="ARBA" id="ARBA00022448"/>
    </source>
</evidence>
<feature type="binding site" evidence="18 19">
    <location>
        <position position="90"/>
    </location>
    <ligand>
        <name>heme b</name>
        <dbReference type="ChEBI" id="CHEBI:60344"/>
        <label>12</label>
        <note>axial binding residue</note>
    </ligand>
    <ligandPart>
        <name>Fe</name>
        <dbReference type="ChEBI" id="CHEBI:18248"/>
    </ligandPart>
</feature>
<feature type="binding site" evidence="37">
    <location>
        <position position="56"/>
    </location>
    <ligand>
        <name>heme b</name>
        <dbReference type="ChEBI" id="CHEBI:60344"/>
        <label>4</label>
        <note>axial binding residue</note>
    </ligand>
    <ligandPart>
        <name>Fe</name>
        <dbReference type="ChEBI" id="CHEBI:18248"/>
    </ligandPart>
</feature>
<evidence type="ECO:0007829" key="19">
    <source>
        <dbReference type="PDB" id="5VTT"/>
    </source>
</evidence>
<dbReference type="PDB" id="5CHR">
    <property type="method" value="X-ray"/>
    <property type="resolution" value="1.98 A"/>
    <property type="chains" value="A/B=2-138"/>
</dbReference>
<dbReference type="EMBL" id="AF285090">
    <property type="protein sequence ID" value="AAF97246.1"/>
    <property type="molecule type" value="mRNA"/>
</dbReference>
<dbReference type="InterPro" id="IPR009050">
    <property type="entry name" value="Globin-like_sf"/>
</dbReference>
<dbReference type="PDB" id="7SJI">
    <property type="method" value="X-ray"/>
    <property type="resolution" value="1.76 A"/>
    <property type="chains" value="A/B=2-138"/>
</dbReference>
<reference evidence="20 21" key="9">
    <citation type="journal article" date="2018" name="Biochemistry">
        <title>Peroxidase versus Peroxygenase Activity: Substrate Substituent Effects as Modulators of Enzyme Function in the Multifunctional Catalytic Globin Dehaloperoxidase.</title>
        <authorList>
            <person name="McGuire A.H."/>
            <person name="Carey L.M."/>
            <person name="de Serrano V."/>
            <person name="Dali S."/>
            <person name="Ghiladi R.A."/>
        </authorList>
    </citation>
    <scope>X-RAY CRYSTALLOGRAPHY (1.65 ANGSTROMS) OF 2-138</scope>
</reference>
<dbReference type="PDB" id="7M1J">
    <property type="method" value="X-ray"/>
    <property type="resolution" value="1.55 A"/>
    <property type="chains" value="A/B=2-138"/>
</dbReference>
<evidence type="ECO:0007829" key="21">
    <source>
        <dbReference type="PDB" id="6CH6"/>
    </source>
</evidence>
<dbReference type="PDB" id="7M1K">
    <property type="method" value="X-ray"/>
    <property type="resolution" value="1.79 A"/>
    <property type="chains" value="A/B=2-138"/>
</dbReference>
<evidence type="ECO:0007829" key="32">
    <source>
        <dbReference type="PDB" id="7ACP"/>
    </source>
</evidence>
<dbReference type="PDB" id="6VD6">
    <property type="method" value="X-ray"/>
    <property type="resolution" value="1.56 A"/>
    <property type="chains" value="A/B=2-138"/>
</dbReference>
<dbReference type="PDB" id="7LZN">
    <property type="method" value="X-ray"/>
    <property type="resolution" value="1.95 A"/>
    <property type="chains" value="A/B=2-138"/>
</dbReference>
<dbReference type="PDB" id="6VDR">
    <property type="method" value="X-ray"/>
    <property type="resolution" value="1.87 A"/>
    <property type="chains" value="A/B=2-138"/>
</dbReference>
<feature type="binding site" evidence="31">
    <location>
        <position position="98"/>
    </location>
    <ligand>
        <name>heme b</name>
        <dbReference type="ChEBI" id="CHEBI:60344"/>
        <label>11</label>
    </ligand>
</feature>
<dbReference type="PDBsum" id="6CH6"/>
<feature type="binding site" evidence="50">
    <location>
        <position position="90"/>
    </location>
    <ligand>
        <name>heme b</name>
        <dbReference type="ChEBI" id="CHEBI:60344"/>
        <label>9</label>
        <note>axial binding residue</note>
    </ligand>
    <ligandPart>
        <name>Fe</name>
        <dbReference type="ChEBI" id="CHEBI:18248"/>
    </ligandPart>
</feature>
<feature type="binding site" evidence="41">
    <location>
        <position position="90"/>
    </location>
    <ligand>
        <name>heme b</name>
        <dbReference type="ChEBI" id="CHEBI:60344"/>
        <label>5</label>
        <note>axial binding residue</note>
    </ligand>
    <ligandPart>
        <name>Fe</name>
        <dbReference type="ChEBI" id="CHEBI:18248"/>
    </ligandPart>
</feature>
<dbReference type="PDB" id="7ACP">
    <property type="method" value="X-ray"/>
    <property type="resolution" value="1.45 A"/>
    <property type="chains" value="A/B=1-138"/>
</dbReference>
<dbReference type="PDB" id="5LK9">
    <property type="method" value="X-ray"/>
    <property type="resolution" value="1.12 A"/>
    <property type="chains" value="A/B=2-138"/>
</dbReference>
<dbReference type="PDBsum" id="6CO5"/>
<dbReference type="PDB" id="6I6G">
    <property type="method" value="X-ray"/>
    <property type="resolution" value="1.85 A"/>
    <property type="chains" value="A/B=2-138"/>
</dbReference>
<dbReference type="PDB" id="5LKV">
    <property type="method" value="X-ray"/>
    <property type="resolution" value="1.08 A"/>
    <property type="chains" value="A/B=2-138"/>
</dbReference>
<evidence type="ECO:0007829" key="38">
    <source>
        <dbReference type="PDB" id="7LZK"/>
    </source>
</evidence>
<feature type="binding site" evidence="15">
    <location>
        <position position="90"/>
    </location>
    <ligand>
        <name>heme b</name>
        <dbReference type="ChEBI" id="CHEBI:60344"/>
        <label>6</label>
        <note>axial binding residue</note>
    </ligand>
    <ligandPart>
        <name>Fe</name>
        <dbReference type="ChEBI" id="CHEBI:18248"/>
    </ligandPart>
</feature>
<evidence type="ECO:0007829" key="48">
    <source>
        <dbReference type="PDB" id="8DOH"/>
    </source>
</evidence>
<evidence type="ECO:0007829" key="42">
    <source>
        <dbReference type="PDB" id="7SJB"/>
    </source>
</evidence>
<reference evidence="38 39" key="18">
    <citation type="submission" date="2021-03" db="PDB data bank">
        <title>Mechanistic and Structural Studies of 2,4-dihalophenol: Bridging the Functional Gap between Reactivity and Inhibition in Dehaloperoxidase.</title>
        <authorList>
            <person name="Carey L.M."/>
            <person name="Ghiladi R.A."/>
        </authorList>
    </citation>
    <scope>X-RAY CRYSTALLOGRAPHY (1.49 ANGSTROMS) OF 2-138</scope>
</reference>
<dbReference type="PDB" id="6VDU">
    <property type="method" value="X-ray"/>
    <property type="resolution" value="1.98 A"/>
    <property type="chains" value="A/B=2-138"/>
</dbReference>
<dbReference type="PDBsum" id="5LLZ"/>
<reference evidence="42 43" key="19">
    <citation type="submission" date="2021-10" db="PDB data bank">
        <title>The Multifunctional Globin Dehaloperoxidase as a Biocatalyst in the Oxidation of Monoterpenes.</title>
        <authorList>
            <person name="Malewschick T."/>
            <person name="Yun D."/>
            <person name="de Serrano V."/>
            <person name="Ghiladi R.A."/>
        </authorList>
    </citation>
    <scope>X-RAY CRYSTALLOGRAPHY (1.40 ANGSTROMS) OF 2-138 IN COMPLEX WITH HEME B</scope>
</reference>
<reference evidence="8" key="2">
    <citation type="journal article" date="2010" name="Acta Crystallogr. D">
        <title>Structure of dehaloperoxidase B at 1.58 A resolution and structural characterization of the AB dimer from Amphitrite ornata.</title>
        <authorList>
            <person name="de Serrano V."/>
            <person name="D'Antonio J."/>
            <person name="Franzen S."/>
            <person name="Ghiladi R.A."/>
        </authorList>
    </citation>
    <scope>X-RAY CRYSTALLOGRAPHY (1.58 ANGSTROMS) OF 2-138 IN COMPLEX WITH HEME B</scope>
</reference>
<reference evidence="49" key="26">
    <citation type="submission" date="2024-01" db="PDB data bank">
        <title>Structure of Dehaloperoxidase B in complex with cyclohexene.</title>
        <authorList>
            <person name="Yun D."/>
            <person name="de Serrano V.S."/>
            <person name="Ghiladi R.A."/>
        </authorList>
    </citation>
    <scope>X-RAY CRYSTALLOGRAPHY (2.00 ANGSTROMS) OF 2-138 IN COMPLEX WITH HEME B</scope>
</reference>
<dbReference type="InterPro" id="IPR044399">
    <property type="entry name" value="Mb-like_M"/>
</dbReference>
<keyword evidence="8 9" id="KW-0002">3D-structure</keyword>
<dbReference type="PDB" id="7SJG">
    <property type="method" value="X-ray"/>
    <property type="resolution" value="1.40 A"/>
    <property type="chains" value="A/B=2-138"/>
</dbReference>
<dbReference type="PDB" id="7SJH">
    <property type="method" value="X-ray"/>
    <property type="resolution" value="1.87 A"/>
    <property type="chains" value="A/B=2-138"/>
</dbReference>
<evidence type="ECO:0007829" key="50">
    <source>
        <dbReference type="PDB" id="8VQT"/>
    </source>
</evidence>
<evidence type="ECO:0000256" key="3">
    <source>
        <dbReference type="ARBA" id="ARBA00022723"/>
    </source>
</evidence>
<dbReference type="PDB" id="6VD4">
    <property type="method" value="X-ray"/>
    <property type="resolution" value="1.95 A"/>
    <property type="chains" value="A/B=2-138"/>
</dbReference>
<dbReference type="PDB" id="5VLX">
    <property type="method" value="X-ray"/>
    <property type="resolution" value="1.80 A"/>
    <property type="chains" value="A/B=2-138"/>
</dbReference>
<dbReference type="PDB" id="5VTT">
    <property type="method" value="X-ray"/>
    <property type="resolution" value="1.90 A"/>
    <property type="chains" value="A/B=2-138"/>
</dbReference>
<dbReference type="PDBsum" id="5V5J"/>
<dbReference type="PDBsum" id="5LK9"/>
<evidence type="ECO:0007829" key="20">
    <source>
        <dbReference type="PDB" id="6CH5"/>
    </source>
</evidence>
<dbReference type="PDB" id="5VTS">
    <property type="method" value="X-ray"/>
    <property type="resolution" value="1.57 A"/>
    <property type="chains" value="A/B=2-138"/>
</dbReference>
<dbReference type="PDBsum" id="5CHQ"/>
<reference evidence="35" key="16">
    <citation type="submission" date="2020-09" db="PDB data bank">
        <title>SFX structure of dehaloperoxidase B from Amphitrite ornata in the oxyferrous form.</title>
        <authorList>
            <person name="Moreno Chicano T."/>
            <person name="Ebrahim A."/>
            <person name="Worrall J.W."/>
            <person name="Axford D.A."/>
            <person name="Owada S."/>
            <person name="Tosha T."/>
            <person name="Sugimoto H."/>
            <person name="Strange R.W."/>
            <person name="Owen R.L."/>
            <person name="Hough M.A."/>
        </authorList>
    </citation>
    <scope>X-RAY CRYSTALLOGRAPHY (1.85 ANGSTROMS) IN COMPLEX WITH HEME B</scope>
</reference>
<dbReference type="PDB" id="6OO8">
    <property type="method" value="X-ray"/>
    <property type="resolution" value="1.80 A"/>
    <property type="chains" value="A/B=2-138"/>
</dbReference>
<dbReference type="PDB" id="6ONX">
    <property type="method" value="X-ray"/>
    <property type="resolution" value="1.70 A"/>
    <property type="chains" value="A/B=2-138"/>
</dbReference>
<keyword evidence="1 5" id="KW-0813">Transport</keyword>
<reference evidence="50" key="25">
    <citation type="submission" date="2024-01" db="PDB data bank">
        <title>Crystal structure of Dehaloperoxidase B in complex with substrate 1-methyl-cyclohexene.</title>
        <authorList>
            <person name="Yun D."/>
            <person name="de Srrano V.S."/>
            <person name="Ghiladi R.A."/>
        </authorList>
    </citation>
    <scope>X-RAY CRYSTALLOGRAPHY (2.05 ANGSTROMS) OF 2-138 IN COMPLEX WITH HEME B</scope>
</reference>
<dbReference type="PDB" id="7JOR">
    <property type="method" value="Neutron"/>
    <property type="resolution" value="2.05 A"/>
    <property type="chains" value="A/B=2-138"/>
</dbReference>
<dbReference type="PDBsum" id="6CRE"/>
<keyword evidence="2 5" id="KW-0349">Heme</keyword>
<dbReference type="PDB" id="6VDX">
    <property type="method" value="X-ray"/>
    <property type="resolution" value="1.53 A"/>
    <property type="chains" value="A/B=2-138"/>
</dbReference>
<dbReference type="PDBsum" id="5K1L"/>
<dbReference type="PDB" id="6ONG">
    <property type="method" value="X-ray"/>
    <property type="resolution" value="1.42 A"/>
    <property type="chains" value="A/B=2-138"/>
</dbReference>
<dbReference type="PDB" id="7ADF">
    <property type="method" value="X-ray"/>
    <property type="resolution" value="1.85 A"/>
    <property type="chains" value="A/B=1-138"/>
</dbReference>
<dbReference type="PDB" id="6VDV">
    <property type="method" value="X-ray"/>
    <property type="resolution" value="1.88 A"/>
    <property type="chains" value="A/B=2-138"/>
</dbReference>
<dbReference type="PDB" id="6CKE">
    <property type="method" value="X-ray"/>
    <property type="resolution" value="1.37 A"/>
    <property type="chains" value="A/B=2-138"/>
</dbReference>
<feature type="binding site" evidence="37">
    <location>
        <position position="90"/>
    </location>
    <ligand>
        <name>heme b</name>
        <dbReference type="ChEBI" id="CHEBI:60344"/>
        <label>4</label>
        <note>axial binding residue</note>
    </ligand>
    <ligandPart>
        <name>Fe</name>
        <dbReference type="ChEBI" id="CHEBI:18248"/>
    </ligandPart>
</feature>
<dbReference type="PDB" id="5V5Q">
    <property type="method" value="X-ray"/>
    <property type="resolution" value="1.96 A"/>
    <property type="chains" value="A/B=2-138"/>
</dbReference>
<reference evidence="17" key="11">
    <citation type="journal article" date="2018" name="J. Biol. Inorg. Chem.">
        <title>Selective tuning of activity in a multifunctional enzyme as revealed in the F21W mutant of dehaloperoxidase B from Amphitrite ornata.</title>
        <authorList>
            <person name="Carey L.M."/>
            <person name="Kim K.B."/>
            <person name="McCombs N.L."/>
            <person name="Swartz P."/>
            <person name="Kim C."/>
            <person name="Ghiladi R.A."/>
        </authorList>
    </citation>
    <scope>X-RAY CRYSTALLOGRAPHY (1.80 ANGSTROMS) OF 2-138 IN COMPLEX WITH HEME B</scope>
</reference>
<reference evidence="13" key="6">
    <citation type="submission" date="2016-07" db="PDB data bank">
        <title>Dehaloperoxidase B from Amphitrite ornata: imidazole complex.</title>
        <authorList>
            <person name="Chicano T.M."/>
            <person name="Hough M.A."/>
        </authorList>
    </citation>
    <scope>X-RAY CRYSTALLOGRAPHY (1.08 ANGSTROMS) OF 2-138 IN COMPLEX WITH HEME B</scope>
</reference>
<comment type="similarity">
    <text evidence="5">Belongs to the globin family.</text>
</comment>
<evidence type="ECO:0007829" key="49">
    <source>
        <dbReference type="PDB" id="8VQS"/>
    </source>
</evidence>
<evidence type="ECO:0007829" key="14">
    <source>
        <dbReference type="PDB" id="5LLZ"/>
    </source>
</evidence>
<evidence type="ECO:0007829" key="35">
    <source>
        <dbReference type="PDB" id="7ADX"/>
    </source>
</evidence>
<evidence type="ECO:0007829" key="10">
    <source>
        <dbReference type="PDB" id="5CHR"/>
    </source>
</evidence>
<sequence>MGFKQDIATLRGDLRTYAQDIFLAFLNKYPDEKRNFKNYVGKSDQELKSMAKFGDHTEKVFNLMMEVADRATDCVPLASDASTLVQMKQHSGLTTGNFEKLFVALVEYMRASGQSFDSQSWDRFGKNLVSALSSAGMK</sequence>
<dbReference type="CDD" id="cd01040">
    <property type="entry name" value="Mb-like"/>
    <property type="match status" value="1"/>
</dbReference>
<dbReference type="BindingDB" id="Q9NAV7"/>
<reference evidence="9 10" key="3">
    <citation type="journal article" date="2016" name="Biochemistry">
        <title>Nonmicrobial Nitrophenol Degradation via Peroxygenase Activity of Dehaloperoxidase-Hemoglobin from Amphitrite ornata.</title>
        <authorList>
            <person name="McCombs N.L."/>
            <person name="D'Antonio J."/>
            <person name="Barrios D.A."/>
            <person name="Carey L.M."/>
            <person name="Ghiladi R.A."/>
        </authorList>
    </citation>
    <scope>X-RAY CRYSTALLOGRAPHY (1.87 ANGSTROMS) OF 2-138 IN COMPLEX WITH HEME B</scope>
</reference>
<evidence type="ECO:0007829" key="43">
    <source>
        <dbReference type="PDB" id="7SJC"/>
    </source>
</evidence>
<dbReference type="GO" id="GO:0046872">
    <property type="term" value="F:metal ion binding"/>
    <property type="evidence" value="ECO:0007669"/>
    <property type="project" value="UniProtKB-KW"/>
</dbReference>
<dbReference type="PDB" id="6ONK">
    <property type="method" value="X-ray"/>
    <property type="resolution" value="1.50 A"/>
    <property type="chains" value="A/B=2-138"/>
</dbReference>
<dbReference type="PDBsum" id="5CHR"/>
<protein>
    <submittedName>
        <fullName evidence="7">Dehaloperoxidase B</fullName>
    </submittedName>
</protein>
<evidence type="ECO:0007829" key="47">
    <source>
        <dbReference type="PDB" id="8DOG"/>
    </source>
</evidence>
<evidence type="ECO:0007829" key="16">
    <source>
        <dbReference type="PDB" id="5V5Q"/>
    </source>
</evidence>
<evidence type="ECO:0007829" key="8">
    <source>
        <dbReference type="PDB" id="3IXF"/>
    </source>
</evidence>
<evidence type="ECO:0007829" key="12">
    <source>
        <dbReference type="PDB" id="5LK9"/>
    </source>
</evidence>
<feature type="binding site" evidence="14 22">
    <location>
        <position position="56"/>
    </location>
    <ligand>
        <name>heme b</name>
        <dbReference type="ChEBI" id="CHEBI:60344"/>
        <label>8</label>
        <note>axial binding residue</note>
    </ligand>
    <ligandPart>
        <name>Fe</name>
        <dbReference type="ChEBI" id="CHEBI:18248"/>
    </ligandPart>
</feature>
<dbReference type="PDBsum" id="6ONZ"/>
<dbReference type="PDB" id="6OO1">
    <property type="method" value="X-ray"/>
    <property type="resolution" value="1.60 A"/>
    <property type="chains" value="A/B=2-138"/>
</dbReference>
<dbReference type="PDBsum" id="3IXF"/>
<dbReference type="PDBsum" id="6OO8"/>
<reference evidence="11" key="4">
    <citation type="submission" date="2016-05" db="PDB data bank">
        <title>Dehaloperoxidase B from Amphitrite ornata: benzimidazole complex.</title>
        <authorList>
            <person name="Moreno Chicano T."/>
            <person name="Hough M.A."/>
        </authorList>
    </citation>
    <scope>X-RAY CRYSTALLOGRAPHY (1.08 ANGSTROMS) OF 2-138 IN COMPLEX WITH HEME B</scope>
</reference>
<dbReference type="PDB" id="7SJB">
    <property type="method" value="X-ray"/>
    <property type="resolution" value="1.72 A"/>
    <property type="chains" value="A/B=2-138"/>
</dbReference>
<evidence type="ECO:0007829" key="40">
    <source>
        <dbReference type="PDB" id="7M1I"/>
    </source>
</evidence>
<dbReference type="GO" id="GO:0019825">
    <property type="term" value="F:oxygen binding"/>
    <property type="evidence" value="ECO:0007669"/>
    <property type="project" value="InterPro"/>
</dbReference>
<evidence type="ECO:0007829" key="39">
    <source>
        <dbReference type="PDB" id="7LZN"/>
    </source>
</evidence>
<dbReference type="GO" id="GO:0020037">
    <property type="term" value="F:heme binding"/>
    <property type="evidence" value="ECO:0007669"/>
    <property type="project" value="InterPro"/>
</dbReference>
<evidence type="ECO:0007829" key="25">
    <source>
        <dbReference type="PDB" id="6ONG"/>
    </source>
</evidence>
<dbReference type="PDB" id="7ADQ">
    <property type="method" value="X-ray"/>
    <property type="resolution" value="2.01 A"/>
    <property type="chains" value="A/B=1-138"/>
</dbReference>
<dbReference type="PDBsum" id="6I7F"/>
<evidence type="ECO:0007829" key="29">
    <source>
        <dbReference type="PDB" id="6VD4"/>
    </source>
</evidence>
<dbReference type="PDB" id="7T9C">
    <property type="method" value="X-ray"/>
    <property type="resolution" value="1.73 A"/>
    <property type="chains" value="A/B=2-138"/>
</dbReference>
<dbReference type="PDB" id="8DOH">
    <property type="method" value="X-ray"/>
    <property type="resolution" value="1.75 A"/>
    <property type="chains" value="A/B=2-138"/>
</dbReference>
<reference evidence="15 16" key="10">
    <citation type="journal article" date="2018" name="Biochim Biophys Acta Proteins Proteom">
        <title>How nature tunes isoenzyme activity in the multifunctional catalytic globin dehaloperoxidase from Amphitrite ornata.</title>
        <authorList>
            <person name="Carey L.M."/>
            <person name="Gavenko R."/>
            <person name="Svistunenko D.A."/>
            <person name="Ghiladi R.A."/>
        </authorList>
    </citation>
    <scope>X-RAY CRYSTALLOGRAPHY (1.81 ANGSTROMS) OF 2-138 IN COMPLEX WITH HEME B</scope>
</reference>
<feature type="binding site" evidence="50">
    <location>
        <position position="56"/>
    </location>
    <ligand>
        <name>heme b</name>
        <dbReference type="ChEBI" id="CHEBI:60344"/>
        <label>9</label>
    </ligand>
</feature>
<evidence type="ECO:0007829" key="30">
    <source>
        <dbReference type="PDB" id="6VDV"/>
    </source>
</evidence>
<reference evidence="12" key="7">
    <citation type="submission" date="2016-07" db="PDB data bank">
        <title>Dehaloperoxidase B from Amphitrite ornata: indazole complex.</title>
        <authorList>
            <person name="Chicano T.M."/>
            <person name="Hough M.A."/>
        </authorList>
    </citation>
    <scope>X-RAY CRYSTALLOGRAPHY (1.12 ANGSTROMS) OF 2-138 IN COMPLEX WITH HEME B</scope>
</reference>
<reference evidence="30" key="15">
    <citation type="submission" date="2019-12" db="PDB data bank">
        <title>Nonnative Heme Incorporation into Multifunctional Globin Increases Peroxygenase Activity an Order and Magnitude Compared to Native Enzyme.</title>
        <authorList>
            <person name="McGuire A.H."/>
            <person name="Petit A.R."/>
            <person name="Kang J."/>
            <person name="Malewschik T."/>
            <person name="de Serrano V."/>
            <person name="Carey L.M."/>
            <person name="Ghiladi R.A."/>
        </authorList>
    </citation>
    <scope>X-RAY CRYSTALLOGRAPHY (1.88 ANGSTROMS) OF 2-138</scope>
</reference>
<reference evidence="28 29" key="14">
    <citation type="submission" date="2019-12" db="PDB data bank">
        <title>Nonnative Heme Incorporation into Multifunctional Globin Increases Peroxygenase Activity an Order and Magnitude Compared to Native Enzyme.</title>
        <authorList>
            <person name="McGuire A.H."/>
            <person name="Petit A.R."/>
            <person name="Kang J."/>
            <person name="Malewschik T."/>
            <person name="de Serrano V."/>
            <person name="Carey L.M."/>
            <person name="Ghiladi R.A."/>
        </authorList>
    </citation>
    <scope>X-RAY CRYSTALLOGRAPHY (1.50 ANGSTROMS) OF 2-138 IN COMPLEX WITH HEME B</scope>
</reference>
<evidence type="ECO:0007829" key="23">
    <source>
        <dbReference type="PDB" id="6I6G"/>
    </source>
</evidence>
<feature type="binding site" evidence="8 9">
    <location>
        <position position="89"/>
    </location>
    <ligand>
        <name>heme b</name>
        <dbReference type="ChEBI" id="CHEBI:60344"/>
        <label>7</label>
    </ligand>
</feature>
<dbReference type="PDB" id="6VDT">
    <property type="method" value="X-ray"/>
    <property type="resolution" value="1.98 A"/>
    <property type="chains" value="A/B=2-138"/>
</dbReference>
<evidence type="ECO:0007829" key="26">
    <source>
        <dbReference type="PDB" id="6ONK"/>
    </source>
</evidence>
<dbReference type="PDB" id="8DOG">
    <property type="method" value="X-ray"/>
    <property type="resolution" value="1.48 A"/>
    <property type="chains" value="A/B=2-138"/>
</dbReference>
<dbReference type="PDB" id="8VQU">
    <property type="method" value="X-ray"/>
    <property type="resolution" value="1.75 A"/>
    <property type="chains" value="A/B=2-138"/>
</dbReference>
<dbReference type="InterPro" id="IPR000971">
    <property type="entry name" value="Globin"/>
</dbReference>
<dbReference type="PDBsum" id="5VTS"/>
<keyword evidence="7" id="KW-0575">Peroxidase</keyword>
<evidence type="ECO:0007829" key="41">
    <source>
        <dbReference type="PDB" id="7M1J"/>
    </source>
</evidence>
<dbReference type="PDB" id="6ONZ">
    <property type="method" value="X-ray"/>
    <property type="resolution" value="1.80 A"/>
    <property type="chains" value="A/B=2-138"/>
</dbReference>
<evidence type="ECO:0007829" key="24">
    <source>
        <dbReference type="PDB" id="6I7F"/>
    </source>
</evidence>
<dbReference type="PDB" id="6VDY">
    <property type="method" value="X-ray"/>
    <property type="resolution" value="1.70 A"/>
    <property type="chains" value="A/B=2-138"/>
</dbReference>
<feature type="binding site" evidence="8 9">
    <location>
        <position position="56"/>
    </location>
    <ligand>
        <name>heme b</name>
        <dbReference type="ChEBI" id="CHEBI:60344"/>
        <label>7</label>
    </ligand>
</feature>
<dbReference type="PDBsum" id="6ONR"/>
<feature type="binding site" evidence="31">
    <location>
        <position position="90"/>
    </location>
    <ligand>
        <name>heme b</name>
        <dbReference type="ChEBI" id="CHEBI:60344"/>
        <label>11</label>
        <note>axial binding residue</note>
    </ligand>
    <ligandPart>
        <name>Fe</name>
        <dbReference type="ChEBI" id="CHEBI:18248"/>
    </ligandPart>
</feature>
<dbReference type="PDB" id="7SJF">
    <property type="method" value="X-ray"/>
    <property type="resolution" value="1.96 A"/>
    <property type="chains" value="A/B=2-138"/>
</dbReference>
<dbReference type="PDBsum" id="6ONX"/>
<dbReference type="PDB" id="6VDW">
    <property type="method" value="X-ray"/>
    <property type="resolution" value="1.50 A"/>
    <property type="chains" value="A/B=2-138"/>
</dbReference>
<dbReference type="PDB" id="6VDS">
    <property type="method" value="X-ray"/>
    <property type="resolution" value="1.97 A"/>
    <property type="chains" value="A/B=2-138"/>
</dbReference>
<dbReference type="SUPFAM" id="SSF46458">
    <property type="entry name" value="Globin-like"/>
    <property type="match status" value="1"/>
</dbReference>
<dbReference type="PDBsum" id="6ONG"/>
<evidence type="ECO:0007829" key="33">
    <source>
        <dbReference type="PDB" id="7ADF"/>
    </source>
</evidence>
<evidence type="ECO:0007829" key="51">
    <source>
        <dbReference type="PDB" id="8VQU"/>
    </source>
</evidence>
<name>Q9NAV7_9ANNE</name>
<evidence type="ECO:0000313" key="7">
    <source>
        <dbReference type="EMBL" id="AAF97246.1"/>
    </source>
</evidence>
<dbReference type="EvolutionaryTrace" id="Q9NAV7"/>
<dbReference type="PDB" id="7T9E">
    <property type="method" value="X-ray"/>
    <property type="resolution" value="1.57 A"/>
    <property type="chains" value="AAA/BBB=2-138"/>
</dbReference>
<dbReference type="GO" id="GO:0005344">
    <property type="term" value="F:oxygen carrier activity"/>
    <property type="evidence" value="ECO:0007669"/>
    <property type="project" value="UniProtKB-KW"/>
</dbReference>
<accession>Q9NAV7</accession>
<dbReference type="PDBsum" id="5VLX"/>
<dbReference type="PDBsum" id="6CH5"/>
<evidence type="ECO:0007829" key="45">
    <source>
        <dbReference type="PDB" id="7T9C"/>
    </source>
</evidence>
<dbReference type="SMR" id="Q9NAV7"/>
<proteinExistence type="evidence at protein level"/>
<evidence type="ECO:0007829" key="18">
    <source>
        <dbReference type="PDB" id="5VTS"/>
    </source>
</evidence>
<feature type="binding site" evidence="17">
    <location>
        <position position="90"/>
    </location>
    <ligand>
        <name>heme b</name>
        <dbReference type="ChEBI" id="CHEBI:60344"/>
        <label>1</label>
        <note>axial binding residue</note>
    </ligand>
    <ligandPart>
        <name>Fe</name>
        <dbReference type="ChEBI" id="CHEBI:18248"/>
    </ligandPart>
</feature>
<dbReference type="PDBsum" id="6I6G"/>
<feature type="binding site" evidence="15">
    <location>
        <position position="52"/>
    </location>
    <ligand>
        <name>heme b</name>
        <dbReference type="ChEBI" id="CHEBI:60344"/>
        <label>6</label>
    </ligand>
</feature>
<evidence type="ECO:0007829" key="46">
    <source>
        <dbReference type="PDB" id="7T9D"/>
    </source>
</evidence>
<dbReference type="InterPro" id="IPR012292">
    <property type="entry name" value="Globin/Proto"/>
</dbReference>
<reference evidence="40 41" key="22">
    <citation type="journal article" date="2022" name="J. Inorg. Biochem.">
        <title>Bridging the functional gap between reactivity and inhibition in dehaloperoxidase B from Amphitrite ornata: Mechanistic and structural studies with 2,4- and 2,6-dihalophenols.</title>
        <authorList>
            <person name="Malewschik T."/>
            <person name="Carey L.M."/>
            <person name="de Serrano V."/>
            <person name="Ghiladi R.A."/>
        </authorList>
    </citation>
    <scope>X-RAY CRYSTALLOGRAPHY (1.55 ANGSTROMS) OF 2-138 IN COMPLEX WITH HEME B</scope>
</reference>
<reference evidence="32 33" key="17">
    <citation type="submission" date="2020-09" db="PDB data bank">
        <title>SFX structure of dehaloperoxidase B in the ferric form.</title>
        <authorList>
            <person name="Moreno Chicano T."/>
            <person name="Carey L.M."/>
            <person name="Ebrahim A."/>
            <person name="Axford D.A."/>
            <person name="Beale J.H."/>
            <person name="Sherrell D.A."/>
            <person name="Sugimoto H."/>
            <person name="Tono K."/>
            <person name="Owada S."/>
            <person name="Worrall J.W."/>
            <person name="Strange R.W."/>
            <person name="Owen R.L."/>
            <person name="Hough M.A."/>
        </authorList>
    </citation>
    <scope>X-RAY CRYSTALLOGRAPHY (1.45 ANGSTROMS) IN COMPLEX WITH HEME B</scope>
</reference>
<reference evidence="23 24" key="13">
    <citation type="journal article" date="2019" name="IUCrJ">
        <title>High-throughput structures of protein-ligand complexes at room temperature using serial femtosecond crystallography.</title>
        <authorList>
            <person name="Moreno-Chicano T."/>
            <person name="Ebrahim A."/>
            <person name="Axford D."/>
            <person name="Appleby M.V."/>
            <person name="Beale J.H."/>
            <person name="Chaplin A.K."/>
            <person name="Duyvesteyn H.M.E."/>
            <person name="Ghiladi R.A."/>
            <person name="Owada S."/>
            <person name="Sherrell D.A."/>
            <person name="Strange R.W."/>
            <person name="Sugimoto H."/>
            <person name="Tono K."/>
            <person name="Worrall J.A.R."/>
            <person name="Owen R.L."/>
            <person name="Hough M.A."/>
        </authorList>
    </citation>
    <scope>X-RAY CRYSTALLOGRAPHY (1.85 ANGSTROMS) OF 2-138 IN COMPLEX WITH HEME B</scope>
</reference>
<dbReference type="PDB" id="7T9D">
    <property type="method" value="X-ray"/>
    <property type="resolution" value="1.66 A"/>
    <property type="chains" value="A/B=2-138"/>
</dbReference>
<feature type="binding site" evidence="44 45">
    <location>
        <position position="59"/>
    </location>
    <ligand>
        <name>heme b</name>
        <dbReference type="ChEBI" id="CHEBI:60344"/>
        <label>7</label>
    </ligand>
</feature>
<feature type="binding site" evidence="8 9">
    <location>
        <position position="90"/>
    </location>
    <ligand>
        <name>heme b</name>
        <dbReference type="ChEBI" id="CHEBI:60344"/>
        <label>7</label>
        <note>axial binding residue</note>
    </ligand>
    <ligandPart>
        <name>Fe</name>
        <dbReference type="ChEBI" id="CHEBI:18248"/>
    </ligandPart>
</feature>
<organism evidence="7">
    <name type="scientific">Amphitrite ornata</name>
    <dbReference type="NCBI Taxonomy" id="129555"/>
    <lineage>
        <taxon>Eukaryota</taxon>
        <taxon>Metazoa</taxon>
        <taxon>Spiralia</taxon>
        <taxon>Lophotrochozoa</taxon>
        <taxon>Annelida</taxon>
        <taxon>Polychaeta</taxon>
        <taxon>Sedentaria</taxon>
        <taxon>Canalipalpata</taxon>
        <taxon>Terebellida</taxon>
        <taxon>Terebelliformia</taxon>
        <taxon>Terebellidae</taxon>
        <taxon>Amphitrite</taxon>
    </lineage>
</organism>
<keyword evidence="3 8" id="KW-0479">Metal-binding</keyword>
<dbReference type="PDB" id="6CH5">
    <property type="method" value="X-ray"/>
    <property type="resolution" value="1.65 A"/>
    <property type="chains" value="A/B=2-138"/>
</dbReference>